<evidence type="ECO:0000313" key="3">
    <source>
        <dbReference type="Proteomes" id="UP000230064"/>
    </source>
</evidence>
<organism evidence="2 3">
    <name type="scientific">Candidatus Nealsonbacteria bacterium CG_4_10_14_3_um_filter_36_16</name>
    <dbReference type="NCBI Taxonomy" id="1974685"/>
    <lineage>
        <taxon>Bacteria</taxon>
        <taxon>Candidatus Nealsoniibacteriota</taxon>
    </lineage>
</organism>
<gene>
    <name evidence="2" type="ORF">COZ30_01340</name>
</gene>
<comment type="caution">
    <text evidence="2">The sequence shown here is derived from an EMBL/GenBank/DDBJ whole genome shotgun (WGS) entry which is preliminary data.</text>
</comment>
<dbReference type="AlphaFoldDB" id="A0A2M7MF29"/>
<protein>
    <submittedName>
        <fullName evidence="2">Uncharacterized protein</fullName>
    </submittedName>
</protein>
<evidence type="ECO:0000313" key="2">
    <source>
        <dbReference type="EMBL" id="PIX88245.1"/>
    </source>
</evidence>
<feature type="transmembrane region" description="Helical" evidence="1">
    <location>
        <begin position="6"/>
        <end position="23"/>
    </location>
</feature>
<reference evidence="3" key="1">
    <citation type="submission" date="2017-09" db="EMBL/GenBank/DDBJ databases">
        <title>Depth-based differentiation of microbial function through sediment-hosted aquifers and enrichment of novel symbionts in the deep terrestrial subsurface.</title>
        <authorList>
            <person name="Probst A.J."/>
            <person name="Ladd B."/>
            <person name="Jarett J.K."/>
            <person name="Geller-Mcgrath D.E."/>
            <person name="Sieber C.M.K."/>
            <person name="Emerson J.B."/>
            <person name="Anantharaman K."/>
            <person name="Thomas B.C."/>
            <person name="Malmstrom R."/>
            <person name="Stieglmeier M."/>
            <person name="Klingl A."/>
            <person name="Woyke T."/>
            <person name="Ryan C.M."/>
            <person name="Banfield J.F."/>
        </authorList>
    </citation>
    <scope>NUCLEOTIDE SEQUENCE [LARGE SCALE GENOMIC DNA]</scope>
</reference>
<keyword evidence="1" id="KW-0812">Transmembrane</keyword>
<proteinExistence type="predicted"/>
<accession>A0A2M7MF29</accession>
<dbReference type="EMBL" id="PFJR01000032">
    <property type="protein sequence ID" value="PIX88245.1"/>
    <property type="molecule type" value="Genomic_DNA"/>
</dbReference>
<keyword evidence="1" id="KW-0472">Membrane</keyword>
<keyword evidence="1" id="KW-1133">Transmembrane helix</keyword>
<name>A0A2M7MF29_9BACT</name>
<dbReference type="Proteomes" id="UP000230064">
    <property type="component" value="Unassembled WGS sequence"/>
</dbReference>
<sequence>MSYELIAIIILVGSLVGMAVIIFRKIPILAELSEIPAARISLKEGLFKLKEKIKILNPFKSLSSEIFLQKILTKIRIISLKTDNKTFNWLQKLRERTQKKKAEENDNYWEEIKKTTKK</sequence>
<evidence type="ECO:0000256" key="1">
    <source>
        <dbReference type="SAM" id="Phobius"/>
    </source>
</evidence>